<keyword evidence="4" id="KW-1185">Reference proteome</keyword>
<dbReference type="Gene3D" id="3.90.1150.10">
    <property type="entry name" value="Aspartate Aminotransferase, domain 1"/>
    <property type="match status" value="1"/>
</dbReference>
<protein>
    <recommendedName>
        <fullName evidence="1">Aminotransferase</fullName>
        <ecNumber evidence="1">2.6.1.-</ecNumber>
    </recommendedName>
</protein>
<dbReference type="InterPro" id="IPR015421">
    <property type="entry name" value="PyrdxlP-dep_Trfase_major"/>
</dbReference>
<organism evidence="3 4">
    <name type="scientific">Allisonella histaminiformans</name>
    <dbReference type="NCBI Taxonomy" id="209880"/>
    <lineage>
        <taxon>Bacteria</taxon>
        <taxon>Bacillati</taxon>
        <taxon>Bacillota</taxon>
        <taxon>Negativicutes</taxon>
        <taxon>Veillonellales</taxon>
        <taxon>Veillonellaceae</taxon>
        <taxon>Allisonella</taxon>
    </lineage>
</organism>
<evidence type="ECO:0000256" key="1">
    <source>
        <dbReference type="RuleBase" id="RU000481"/>
    </source>
</evidence>
<dbReference type="InterPro" id="IPR004839">
    <property type="entry name" value="Aminotransferase_I/II_large"/>
</dbReference>
<accession>A0A1G5UVS8</accession>
<proteinExistence type="inferred from homology"/>
<dbReference type="SUPFAM" id="SSF53383">
    <property type="entry name" value="PLP-dependent transferases"/>
    <property type="match status" value="1"/>
</dbReference>
<dbReference type="PANTHER" id="PTHR43510">
    <property type="entry name" value="AMINOTRANSFERASE FUNCTION, HYPOTHETICAL (EUROFUNG)"/>
    <property type="match status" value="1"/>
</dbReference>
<dbReference type="EC" id="2.6.1.-" evidence="1"/>
<dbReference type="STRING" id="209880.SAMN02910343_00157"/>
<dbReference type="Pfam" id="PF00155">
    <property type="entry name" value="Aminotran_1_2"/>
    <property type="match status" value="1"/>
</dbReference>
<dbReference type="EMBL" id="FMXA01000003">
    <property type="protein sequence ID" value="SDA37723.1"/>
    <property type="molecule type" value="Genomic_DNA"/>
</dbReference>
<dbReference type="GO" id="GO:0008483">
    <property type="term" value="F:transaminase activity"/>
    <property type="evidence" value="ECO:0007669"/>
    <property type="project" value="UniProtKB-KW"/>
</dbReference>
<comment type="cofactor">
    <cofactor evidence="1">
        <name>pyridoxal 5'-phosphate</name>
        <dbReference type="ChEBI" id="CHEBI:597326"/>
    </cofactor>
</comment>
<keyword evidence="1 3" id="KW-0808">Transferase</keyword>
<dbReference type="Gene3D" id="3.40.640.10">
    <property type="entry name" value="Type I PLP-dependent aspartate aminotransferase-like (Major domain)"/>
    <property type="match status" value="1"/>
</dbReference>
<dbReference type="InterPro" id="IPR004838">
    <property type="entry name" value="NHTrfase_class1_PyrdxlP-BS"/>
</dbReference>
<dbReference type="InterPro" id="IPR015422">
    <property type="entry name" value="PyrdxlP-dep_Trfase_small"/>
</dbReference>
<sequence>MDIETFKLEEWLKKRESKTRFNLAENCVYAVTLDDFFHIARIDKKSFLNDFCSIKMDYGNIDGGTPELKSAIAEQYKNVKPEDILAVHGATFANTHLVWSLVKPQDNIIAIYPDYQQFISIPKSFGAEVRMLHRSPEDGYAIHKDELDRICDENTKLITLSNPNNPTGALLSMDELNELISIARKYNAYIICDEVYSHILQDDQVCPSIADLYEKGISVGSLSKTCSMAGLRLGWIATRDKEALHILKQHSAYNMSSIGGLKEYIAISALKHQKALIDRNMSLLRVNLITLDGWLRQNKKHLSYVYPKAGSTVLVFYHQKNVSSIKFCNYLFDTTGTLITPGDVFSVPNSFRISYACDHRQLVAGLMCLSEACKKLNENPHFLDDESDEV</sequence>
<evidence type="ECO:0000313" key="4">
    <source>
        <dbReference type="Proteomes" id="UP000199689"/>
    </source>
</evidence>
<dbReference type="GO" id="GO:0030170">
    <property type="term" value="F:pyridoxal phosphate binding"/>
    <property type="evidence" value="ECO:0007669"/>
    <property type="project" value="InterPro"/>
</dbReference>
<dbReference type="PROSITE" id="PS00105">
    <property type="entry name" value="AA_TRANSFER_CLASS_1"/>
    <property type="match status" value="1"/>
</dbReference>
<dbReference type="InterPro" id="IPR015424">
    <property type="entry name" value="PyrdxlP-dep_Trfase"/>
</dbReference>
<reference evidence="3 4" key="1">
    <citation type="submission" date="2016-10" db="EMBL/GenBank/DDBJ databases">
        <authorList>
            <person name="de Groot N.N."/>
        </authorList>
    </citation>
    <scope>NUCLEOTIDE SEQUENCE [LARGE SCALE GENOMIC DNA]</scope>
    <source>
        <strain evidence="3 4">DSM 15230</strain>
    </source>
</reference>
<keyword evidence="1 3" id="KW-0032">Aminotransferase</keyword>
<dbReference type="OrthoDB" id="9813612at2"/>
<name>A0A1G5UVS8_9FIRM</name>
<comment type="similarity">
    <text evidence="1">Belongs to the class-I pyridoxal-phosphate-dependent aminotransferase family.</text>
</comment>
<dbReference type="Proteomes" id="UP000199689">
    <property type="component" value="Unassembled WGS sequence"/>
</dbReference>
<evidence type="ECO:0000259" key="2">
    <source>
        <dbReference type="Pfam" id="PF00155"/>
    </source>
</evidence>
<feature type="domain" description="Aminotransferase class I/classII large" evidence="2">
    <location>
        <begin position="58"/>
        <end position="361"/>
    </location>
</feature>
<dbReference type="GeneID" id="87755209"/>
<evidence type="ECO:0000313" key="3">
    <source>
        <dbReference type="EMBL" id="SDA37723.1"/>
    </source>
</evidence>
<gene>
    <name evidence="3" type="ORF">SAMN02910343_00157</name>
</gene>
<dbReference type="AlphaFoldDB" id="A0A1G5UVS8"/>
<dbReference type="PANTHER" id="PTHR43510:SF1">
    <property type="entry name" value="AMINOTRANSFERASE FUNCTION, HYPOTHETICAL (EUROFUNG)"/>
    <property type="match status" value="1"/>
</dbReference>
<dbReference type="RefSeq" id="WP_159427808.1">
    <property type="nucleotide sequence ID" value="NZ_FMXA01000003.1"/>
</dbReference>
<dbReference type="CDD" id="cd00609">
    <property type="entry name" value="AAT_like"/>
    <property type="match status" value="1"/>
</dbReference>